<evidence type="ECO:0000256" key="3">
    <source>
        <dbReference type="ARBA" id="ARBA00024042"/>
    </source>
</evidence>
<dbReference type="PANTHER" id="PTHR10578">
    <property type="entry name" value="S -2-HYDROXY-ACID OXIDASE-RELATED"/>
    <property type="match status" value="1"/>
</dbReference>
<gene>
    <name evidence="5" type="ORF">QR685DRAFT_452933</name>
</gene>
<proteinExistence type="inferred from homology"/>
<dbReference type="PROSITE" id="PS51349">
    <property type="entry name" value="FMN_HYDROXY_ACID_DH_2"/>
    <property type="match status" value="1"/>
</dbReference>
<dbReference type="PANTHER" id="PTHR10578:SF104">
    <property type="entry name" value="CYTOCHROME B2, MITOCHONDRIAL-RELATED"/>
    <property type="match status" value="1"/>
</dbReference>
<dbReference type="PIRSF" id="PIRSF000138">
    <property type="entry name" value="Al-hdrx_acd_dh"/>
    <property type="match status" value="1"/>
</dbReference>
<protein>
    <submittedName>
        <fullName evidence="5">FMN-dependent dehydrogenase</fullName>
    </submittedName>
</protein>
<dbReference type="Proteomes" id="UP001451303">
    <property type="component" value="Unassembled WGS sequence"/>
</dbReference>
<organism evidence="5 6">
    <name type="scientific">Neurospora intermedia</name>
    <dbReference type="NCBI Taxonomy" id="5142"/>
    <lineage>
        <taxon>Eukaryota</taxon>
        <taxon>Fungi</taxon>
        <taxon>Dikarya</taxon>
        <taxon>Ascomycota</taxon>
        <taxon>Pezizomycotina</taxon>
        <taxon>Sordariomycetes</taxon>
        <taxon>Sordariomycetidae</taxon>
        <taxon>Sordariales</taxon>
        <taxon>Sordariaceae</taxon>
        <taxon>Neurospora</taxon>
    </lineage>
</organism>
<dbReference type="CDD" id="cd02922">
    <property type="entry name" value="FCB2_FMN"/>
    <property type="match status" value="1"/>
</dbReference>
<comment type="caution">
    <text evidence="5">The sequence shown here is derived from an EMBL/GenBank/DDBJ whole genome shotgun (WGS) entry which is preliminary data.</text>
</comment>
<keyword evidence="6" id="KW-1185">Reference proteome</keyword>
<accession>A0ABR3CYN0</accession>
<dbReference type="InterPro" id="IPR037396">
    <property type="entry name" value="FMN_HAD"/>
</dbReference>
<keyword evidence="2" id="KW-0560">Oxidoreductase</keyword>
<dbReference type="Gene3D" id="3.20.20.70">
    <property type="entry name" value="Aldolase class I"/>
    <property type="match status" value="1"/>
</dbReference>
<evidence type="ECO:0000256" key="1">
    <source>
        <dbReference type="ARBA" id="ARBA00001917"/>
    </source>
</evidence>
<dbReference type="InterPro" id="IPR000262">
    <property type="entry name" value="FMN-dep_DH"/>
</dbReference>
<evidence type="ECO:0000259" key="4">
    <source>
        <dbReference type="PROSITE" id="PS51349"/>
    </source>
</evidence>
<dbReference type="Pfam" id="PF01070">
    <property type="entry name" value="FMN_dh"/>
    <property type="match status" value="1"/>
</dbReference>
<dbReference type="InterPro" id="IPR013785">
    <property type="entry name" value="Aldolase_TIM"/>
</dbReference>
<dbReference type="EMBL" id="JAVLET010000016">
    <property type="protein sequence ID" value="KAL0465542.1"/>
    <property type="molecule type" value="Genomic_DNA"/>
</dbReference>
<comment type="cofactor">
    <cofactor evidence="1">
        <name>FMN</name>
        <dbReference type="ChEBI" id="CHEBI:58210"/>
    </cofactor>
</comment>
<evidence type="ECO:0000313" key="6">
    <source>
        <dbReference type="Proteomes" id="UP001451303"/>
    </source>
</evidence>
<feature type="domain" description="FMN hydroxy acid dehydrogenase" evidence="4">
    <location>
        <begin position="11"/>
        <end position="397"/>
    </location>
</feature>
<evidence type="ECO:0000313" key="5">
    <source>
        <dbReference type="EMBL" id="KAL0465542.1"/>
    </source>
</evidence>
<comment type="similarity">
    <text evidence="3">Belongs to the FMN-dependent alpha-hydroxy acid dehydrogenase family.</text>
</comment>
<sequence>MNPHHCPSSQPPLHTLLSTHDFLSAAASSFPPKTHAFVTSAATDCHTHRSNSHTYSLITLRPRILRDVSRVSISTRILGHPVSSPIFAAATSLGTTVHPDGEKAIGRACKRLGVGMTISTSASFSVDEIARVVRGCETVTEGTEEEEEKEEEKGIPPLWFQLYVDKDRSKSEKLLKQAVEAGVKAVFLTVDAPVPGKREADERISAEEAVGLSSSGVPMTGERAENDKSGGGLGRITGKFLDASVSWGDIAWLRRCLPDEVKIVLKGVQTAADAVRAMEAGVEGIVVSNHGGRSLDTAPATILVLLELHRCCPQVFDKMEVLIDGGVMRGTDVFKALCLGTSGVGIGRGILYGLGYGEEGVRRYVQILNDELETTMKMCGITSLDQVHPGLLNTRAVDHLVPETVEEEHPYAKWRPSMRKKVS</sequence>
<dbReference type="InterPro" id="IPR012133">
    <property type="entry name" value="Alpha-hydoxy_acid_DH_FMN"/>
</dbReference>
<dbReference type="InterPro" id="IPR037458">
    <property type="entry name" value="L-MDH/L-LDH_FMN-bd"/>
</dbReference>
<evidence type="ECO:0000256" key="2">
    <source>
        <dbReference type="ARBA" id="ARBA00023002"/>
    </source>
</evidence>
<name>A0ABR3CYN0_NEUIN</name>
<reference evidence="5 6" key="1">
    <citation type="submission" date="2023-09" db="EMBL/GenBank/DDBJ databases">
        <title>Multi-omics analysis of a traditional fermented food reveals byproduct-associated fungal strains for waste-to-food upcycling.</title>
        <authorList>
            <consortium name="Lawrence Berkeley National Laboratory"/>
            <person name="Rekdal V.M."/>
            <person name="Villalobos-Escobedo J.M."/>
            <person name="Rodriguez-Valeron N."/>
            <person name="Garcia M.O."/>
            <person name="Vasquez D.P."/>
            <person name="Damayanti I."/>
            <person name="Sorensen P.M."/>
            <person name="Baidoo E.E."/>
            <person name="De Carvalho A.C."/>
            <person name="Riley R."/>
            <person name="Lipzen A."/>
            <person name="He G."/>
            <person name="Yan M."/>
            <person name="Haridas S."/>
            <person name="Daum C."/>
            <person name="Yoshinaga Y."/>
            <person name="Ng V."/>
            <person name="Grigoriev I.V."/>
            <person name="Munk R."/>
            <person name="Nuraida L."/>
            <person name="Wijaya C.H."/>
            <person name="Morales P.-C."/>
            <person name="Keasling J.D."/>
        </authorList>
    </citation>
    <scope>NUCLEOTIDE SEQUENCE [LARGE SCALE GENOMIC DNA]</scope>
    <source>
        <strain evidence="5 6">FGSC 2613</strain>
    </source>
</reference>
<dbReference type="SUPFAM" id="SSF51395">
    <property type="entry name" value="FMN-linked oxidoreductases"/>
    <property type="match status" value="1"/>
</dbReference>